<organism evidence="9 10">
    <name type="scientific">Apiospora marii</name>
    <dbReference type="NCBI Taxonomy" id="335849"/>
    <lineage>
        <taxon>Eukaryota</taxon>
        <taxon>Fungi</taxon>
        <taxon>Dikarya</taxon>
        <taxon>Ascomycota</taxon>
        <taxon>Pezizomycotina</taxon>
        <taxon>Sordariomycetes</taxon>
        <taxon>Xylariomycetidae</taxon>
        <taxon>Amphisphaeriales</taxon>
        <taxon>Apiosporaceae</taxon>
        <taxon>Apiospora</taxon>
    </lineage>
</organism>
<evidence type="ECO:0000256" key="2">
    <source>
        <dbReference type="ARBA" id="ARBA00022692"/>
    </source>
</evidence>
<accession>A0ABR1SN23</accession>
<evidence type="ECO:0000256" key="5">
    <source>
        <dbReference type="ARBA" id="ARBA00038359"/>
    </source>
</evidence>
<feature type="transmembrane region" description="Helical" evidence="7">
    <location>
        <begin position="12"/>
        <end position="35"/>
    </location>
</feature>
<feature type="region of interest" description="Disordered" evidence="6">
    <location>
        <begin position="297"/>
        <end position="369"/>
    </location>
</feature>
<dbReference type="EMBL" id="JAQQWI010000005">
    <property type="protein sequence ID" value="KAK8035711.1"/>
    <property type="molecule type" value="Genomic_DNA"/>
</dbReference>
<dbReference type="InterPro" id="IPR049326">
    <property type="entry name" value="Rhodopsin_dom_fungi"/>
</dbReference>
<comment type="caution">
    <text evidence="9">The sequence shown here is derived from an EMBL/GenBank/DDBJ whole genome shotgun (WGS) entry which is preliminary data.</text>
</comment>
<feature type="transmembrane region" description="Helical" evidence="7">
    <location>
        <begin position="98"/>
        <end position="119"/>
    </location>
</feature>
<dbReference type="InterPro" id="IPR052337">
    <property type="entry name" value="SAT4-like"/>
</dbReference>
<dbReference type="PANTHER" id="PTHR33048:SF18">
    <property type="entry name" value="INTEGRAL MEMBRANE PROTEIN"/>
    <property type="match status" value="1"/>
</dbReference>
<keyword evidence="10" id="KW-1185">Reference proteome</keyword>
<dbReference type="Proteomes" id="UP001396898">
    <property type="component" value="Unassembled WGS sequence"/>
</dbReference>
<name>A0ABR1SN23_9PEZI</name>
<feature type="transmembrane region" description="Helical" evidence="7">
    <location>
        <begin position="174"/>
        <end position="197"/>
    </location>
</feature>
<keyword evidence="4 7" id="KW-0472">Membrane</keyword>
<protein>
    <recommendedName>
        <fullName evidence="8">Rhodopsin domain-containing protein</fullName>
    </recommendedName>
</protein>
<comment type="similarity">
    <text evidence="5">Belongs to the SAT4 family.</text>
</comment>
<feature type="transmembrane region" description="Helical" evidence="7">
    <location>
        <begin position="131"/>
        <end position="154"/>
    </location>
</feature>
<sequence>MSNSSQDIVLPALVTTRLVVVSAIFPIISLVSLYFRYRVRRSTHADLGPDDWCLSVSWLSSLGMSITVWVFSATAGINRYKAGIDPATTGAVQSLLCIWIASWFSQVALSTVKIAILFFYKRIFVKRYFQVVSWVVIALCGMWGILFLLLVLFGGDPISKVYTGVGRWRYDVEAVAIANVGTSIALDFLVLSLPLPVISKLRLATRKKVAVAFIFWLGIFCCAAAIVRLVLMHRALGEVIDYGGNIAGQSTQFCFLIIEAHCSILAACLPCYGPLVAGIRVPDSVIRRIRSVIPVASRDSSPRKSRRPSGATTPHGNRGESEVELQESPGKWVHMSHEFDTVVSSQNSGSVGGDDENGNRGQAGIKVTRGLDVVRGTPNVDYPR</sequence>
<evidence type="ECO:0000256" key="6">
    <source>
        <dbReference type="SAM" id="MobiDB-lite"/>
    </source>
</evidence>
<evidence type="ECO:0000259" key="8">
    <source>
        <dbReference type="Pfam" id="PF20684"/>
    </source>
</evidence>
<feature type="transmembrane region" description="Helical" evidence="7">
    <location>
        <begin position="209"/>
        <end position="231"/>
    </location>
</feature>
<dbReference type="Pfam" id="PF20684">
    <property type="entry name" value="Fung_rhodopsin"/>
    <property type="match status" value="1"/>
</dbReference>
<keyword evidence="2 7" id="KW-0812">Transmembrane</keyword>
<evidence type="ECO:0000313" key="9">
    <source>
        <dbReference type="EMBL" id="KAK8035711.1"/>
    </source>
</evidence>
<reference evidence="9 10" key="1">
    <citation type="submission" date="2023-01" db="EMBL/GenBank/DDBJ databases">
        <title>Analysis of 21 Apiospora genomes using comparative genomics revels a genus with tremendous synthesis potential of carbohydrate active enzymes and secondary metabolites.</title>
        <authorList>
            <person name="Sorensen T."/>
        </authorList>
    </citation>
    <scope>NUCLEOTIDE SEQUENCE [LARGE SCALE GENOMIC DNA]</scope>
    <source>
        <strain evidence="9 10">CBS 20057</strain>
    </source>
</reference>
<evidence type="ECO:0000256" key="4">
    <source>
        <dbReference type="ARBA" id="ARBA00023136"/>
    </source>
</evidence>
<comment type="subcellular location">
    <subcellularLocation>
        <location evidence="1">Membrane</location>
        <topology evidence="1">Multi-pass membrane protein</topology>
    </subcellularLocation>
</comment>
<evidence type="ECO:0000256" key="3">
    <source>
        <dbReference type="ARBA" id="ARBA00022989"/>
    </source>
</evidence>
<evidence type="ECO:0000256" key="1">
    <source>
        <dbReference type="ARBA" id="ARBA00004141"/>
    </source>
</evidence>
<feature type="domain" description="Rhodopsin" evidence="8">
    <location>
        <begin position="36"/>
        <end position="276"/>
    </location>
</feature>
<feature type="transmembrane region" description="Helical" evidence="7">
    <location>
        <begin position="56"/>
        <end position="78"/>
    </location>
</feature>
<keyword evidence="3 7" id="KW-1133">Transmembrane helix</keyword>
<dbReference type="PANTHER" id="PTHR33048">
    <property type="entry name" value="PTH11-LIKE INTEGRAL MEMBRANE PROTEIN (AFU_ORTHOLOGUE AFUA_5G11245)"/>
    <property type="match status" value="1"/>
</dbReference>
<evidence type="ECO:0000256" key="7">
    <source>
        <dbReference type="SAM" id="Phobius"/>
    </source>
</evidence>
<gene>
    <name evidence="9" type="ORF">PG991_001784</name>
</gene>
<proteinExistence type="inferred from homology"/>
<evidence type="ECO:0000313" key="10">
    <source>
        <dbReference type="Proteomes" id="UP001396898"/>
    </source>
</evidence>